<dbReference type="PRINTS" id="PR00250">
    <property type="entry name" value="GPCRSTE2"/>
</dbReference>
<comment type="caution">
    <text evidence="3">The sequence shown here is derived from an EMBL/GenBank/DDBJ whole genome shotgun (WGS) entry which is preliminary data.</text>
</comment>
<evidence type="ECO:0008006" key="5">
    <source>
        <dbReference type="Google" id="ProtNLM"/>
    </source>
</evidence>
<feature type="transmembrane region" description="Helical" evidence="2">
    <location>
        <begin position="81"/>
        <end position="106"/>
    </location>
</feature>
<feature type="region of interest" description="Disordered" evidence="1">
    <location>
        <begin position="363"/>
        <end position="413"/>
    </location>
</feature>
<dbReference type="InterPro" id="IPR000366">
    <property type="entry name" value="GPCR_STE2"/>
</dbReference>
<dbReference type="PANTHER" id="PTHR28009:SF1">
    <property type="entry name" value="PHEROMONE ALPHA FACTOR RECEPTOR"/>
    <property type="match status" value="1"/>
</dbReference>
<keyword evidence="2" id="KW-1133">Transmembrane helix</keyword>
<feature type="transmembrane region" description="Helical" evidence="2">
    <location>
        <begin position="201"/>
        <end position="224"/>
    </location>
</feature>
<evidence type="ECO:0000256" key="2">
    <source>
        <dbReference type="SAM" id="Phobius"/>
    </source>
</evidence>
<dbReference type="GeneID" id="95978516"/>
<protein>
    <recommendedName>
        <fullName evidence="5">Pheromone alpha factor receptor</fullName>
    </recommendedName>
</protein>
<dbReference type="RefSeq" id="XP_069196939.1">
    <property type="nucleotide sequence ID" value="XM_069344512.1"/>
</dbReference>
<feature type="transmembrane region" description="Helical" evidence="2">
    <location>
        <begin position="161"/>
        <end position="181"/>
    </location>
</feature>
<dbReference type="EMBL" id="JBFMKM010000016">
    <property type="protein sequence ID" value="KAL1297257.1"/>
    <property type="molecule type" value="Genomic_DNA"/>
</dbReference>
<sequence>MSTAPLGPLVYTLADVSHQSIQLTDRYNTTFDIGLSDIAYYVNYGVISGIIYASQIGACLAVLIILLMLTKAEKQKSPVFILNSASLLFNTLGALMQCLYFTGPWFSPYVYLSGDYLVVPGYAKRISIAPGTFIILVTVAIEASLVLQLKVVCVTLKPMQRLLVTLVSMVVAFIAIGFRIAQVALNTQCNIVKAARCTEYLWVYKAMAITTTTSICFFSFAFCLKLGWSLYQRKKMGLTQFGPMQIIFIGGFQTLIIPVIFAILQFAVSVPEISSNILTVTAISLPLSSLWASGSAKNPSAGARGPDAHRKFIVDSSTGTSSSGGGGIASRNKSIGETYGAAGSHDESAALAGGGGVAYGRNRTGGKVGVLSSTGSGEYSVDDGDGRTPRSGRFGTQEGLVEKDLEMQDLRFK</sequence>
<feature type="compositionally biased region" description="Basic and acidic residues" evidence="1">
    <location>
        <begin position="400"/>
        <end position="413"/>
    </location>
</feature>
<feature type="transmembrane region" description="Helical" evidence="2">
    <location>
        <begin position="126"/>
        <end position="149"/>
    </location>
</feature>
<evidence type="ECO:0000256" key="1">
    <source>
        <dbReference type="SAM" id="MobiDB-lite"/>
    </source>
</evidence>
<organism evidence="3 4">
    <name type="scientific">Neodothiora populina</name>
    <dbReference type="NCBI Taxonomy" id="2781224"/>
    <lineage>
        <taxon>Eukaryota</taxon>
        <taxon>Fungi</taxon>
        <taxon>Dikarya</taxon>
        <taxon>Ascomycota</taxon>
        <taxon>Pezizomycotina</taxon>
        <taxon>Dothideomycetes</taxon>
        <taxon>Dothideomycetidae</taxon>
        <taxon>Dothideales</taxon>
        <taxon>Dothioraceae</taxon>
        <taxon>Neodothiora</taxon>
    </lineage>
</organism>
<proteinExistence type="predicted"/>
<feature type="transmembrane region" description="Helical" evidence="2">
    <location>
        <begin position="50"/>
        <end position="69"/>
    </location>
</feature>
<keyword evidence="2" id="KW-0472">Membrane</keyword>
<keyword evidence="2" id="KW-0812">Transmembrane</keyword>
<feature type="transmembrane region" description="Helical" evidence="2">
    <location>
        <begin position="245"/>
        <end position="267"/>
    </location>
</feature>
<dbReference type="Proteomes" id="UP001562354">
    <property type="component" value="Unassembled WGS sequence"/>
</dbReference>
<dbReference type="Pfam" id="PF02116">
    <property type="entry name" value="STE2"/>
    <property type="match status" value="1"/>
</dbReference>
<name>A0ABR3P391_9PEZI</name>
<dbReference type="Gene3D" id="1.10.287.920">
    <property type="entry name" value="Pheromone alpha factor receptor"/>
    <property type="match status" value="1"/>
</dbReference>
<evidence type="ECO:0000313" key="3">
    <source>
        <dbReference type="EMBL" id="KAL1297257.1"/>
    </source>
</evidence>
<accession>A0ABR3P391</accession>
<dbReference type="InterPro" id="IPR027458">
    <property type="entry name" value="STE2_TM1-TM2_sf"/>
</dbReference>
<reference evidence="3 4" key="1">
    <citation type="submission" date="2024-07" db="EMBL/GenBank/DDBJ databases">
        <title>Draft sequence of the Neodothiora populina.</title>
        <authorList>
            <person name="Drown D.D."/>
            <person name="Schuette U.S."/>
            <person name="Buechlein A.B."/>
            <person name="Rusch D.R."/>
            <person name="Winton L.W."/>
            <person name="Adams G.A."/>
        </authorList>
    </citation>
    <scope>NUCLEOTIDE SEQUENCE [LARGE SCALE GENOMIC DNA]</scope>
    <source>
        <strain evidence="3 4">CPC 39397</strain>
    </source>
</reference>
<gene>
    <name evidence="3" type="ORF">AAFC00_004816</name>
</gene>
<dbReference type="CDD" id="cd14939">
    <property type="entry name" value="7tmD_STE2"/>
    <property type="match status" value="1"/>
</dbReference>
<keyword evidence="4" id="KW-1185">Reference proteome</keyword>
<dbReference type="PANTHER" id="PTHR28009">
    <property type="entry name" value="PHEROMONE ALPHA FACTOR RECEPTOR"/>
    <property type="match status" value="1"/>
</dbReference>
<evidence type="ECO:0000313" key="4">
    <source>
        <dbReference type="Proteomes" id="UP001562354"/>
    </source>
</evidence>